<keyword evidence="9" id="KW-0472">Membrane</keyword>
<keyword evidence="11" id="KW-0325">Glycoprotein</keyword>
<dbReference type="eggNOG" id="ENOG502QQUV">
    <property type="taxonomic scope" value="Eukaryota"/>
</dbReference>
<feature type="compositionally biased region" description="Polar residues" evidence="14">
    <location>
        <begin position="10"/>
        <end position="21"/>
    </location>
</feature>
<dbReference type="SMART" id="SM00338">
    <property type="entry name" value="BRLZ"/>
    <property type="match status" value="1"/>
</dbReference>
<keyword evidence="5" id="KW-0256">Endoplasmic reticulum</keyword>
<keyword evidence="7" id="KW-0805">Transcription regulation</keyword>
<feature type="region of interest" description="Disordered" evidence="14">
    <location>
        <begin position="376"/>
        <end position="402"/>
    </location>
</feature>
<evidence type="ECO:0000256" key="1">
    <source>
        <dbReference type="ARBA" id="ARBA00004123"/>
    </source>
</evidence>
<dbReference type="CDD" id="cd14704">
    <property type="entry name" value="bZIP_HY5-like"/>
    <property type="match status" value="1"/>
</dbReference>
<evidence type="ECO:0000256" key="8">
    <source>
        <dbReference type="ARBA" id="ARBA00023125"/>
    </source>
</evidence>
<dbReference type="GO" id="GO:0003700">
    <property type="term" value="F:DNA-binding transcription factor activity"/>
    <property type="evidence" value="ECO:0007669"/>
    <property type="project" value="InterPro"/>
</dbReference>
<evidence type="ECO:0000256" key="10">
    <source>
        <dbReference type="ARBA" id="ARBA00023163"/>
    </source>
</evidence>
<reference evidence="16 17" key="1">
    <citation type="journal article" date="2009" name="Nat. Genet.">
        <title>The genome of the cucumber, Cucumis sativus L.</title>
        <authorList>
            <person name="Huang S."/>
            <person name="Li R."/>
            <person name="Zhang Z."/>
            <person name="Li L."/>
            <person name="Gu X."/>
            <person name="Fan W."/>
            <person name="Lucas W.J."/>
            <person name="Wang X."/>
            <person name="Xie B."/>
            <person name="Ni P."/>
            <person name="Ren Y."/>
            <person name="Zhu H."/>
            <person name="Li J."/>
            <person name="Lin K."/>
            <person name="Jin W."/>
            <person name="Fei Z."/>
            <person name="Li G."/>
            <person name="Staub J."/>
            <person name="Kilian A."/>
            <person name="van der Vossen E.A."/>
            <person name="Wu Y."/>
            <person name="Guo J."/>
            <person name="He J."/>
            <person name="Jia Z."/>
            <person name="Ren Y."/>
            <person name="Tian G."/>
            <person name="Lu Y."/>
            <person name="Ruan J."/>
            <person name="Qian W."/>
            <person name="Wang M."/>
            <person name="Huang Q."/>
            <person name="Li B."/>
            <person name="Xuan Z."/>
            <person name="Cao J."/>
            <person name="Asan"/>
            <person name="Wu Z."/>
            <person name="Zhang J."/>
            <person name="Cai Q."/>
            <person name="Bai Y."/>
            <person name="Zhao B."/>
            <person name="Han Y."/>
            <person name="Li Y."/>
            <person name="Li X."/>
            <person name="Wang S."/>
            <person name="Shi Q."/>
            <person name="Liu S."/>
            <person name="Cho W.K."/>
            <person name="Kim J.Y."/>
            <person name="Xu Y."/>
            <person name="Heller-Uszynska K."/>
            <person name="Miao H."/>
            <person name="Cheng Z."/>
            <person name="Zhang S."/>
            <person name="Wu J."/>
            <person name="Yang Y."/>
            <person name="Kang H."/>
            <person name="Li M."/>
            <person name="Liang H."/>
            <person name="Ren X."/>
            <person name="Shi Z."/>
            <person name="Wen M."/>
            <person name="Jian M."/>
            <person name="Yang H."/>
            <person name="Zhang G."/>
            <person name="Yang Z."/>
            <person name="Chen R."/>
            <person name="Liu S."/>
            <person name="Li J."/>
            <person name="Ma L."/>
            <person name="Liu H."/>
            <person name="Zhou Y."/>
            <person name="Zhao J."/>
            <person name="Fang X."/>
            <person name="Li G."/>
            <person name="Fang L."/>
            <person name="Li Y."/>
            <person name="Liu D."/>
            <person name="Zheng H."/>
            <person name="Zhang Y."/>
            <person name="Qin N."/>
            <person name="Li Z."/>
            <person name="Yang G."/>
            <person name="Yang S."/>
            <person name="Bolund L."/>
            <person name="Kristiansen K."/>
            <person name="Zheng H."/>
            <person name="Li S."/>
            <person name="Zhang X."/>
            <person name="Yang H."/>
            <person name="Wang J."/>
            <person name="Sun R."/>
            <person name="Zhang B."/>
            <person name="Jiang S."/>
            <person name="Wang J."/>
            <person name="Du Y."/>
            <person name="Li S."/>
        </authorList>
    </citation>
    <scope>NUCLEOTIDE SEQUENCE [LARGE SCALE GENOMIC DNA]</scope>
    <source>
        <strain evidence="17">cv. 9930</strain>
    </source>
</reference>
<dbReference type="EMBL" id="CM002924">
    <property type="protein sequence ID" value="KGN59411.1"/>
    <property type="molecule type" value="Genomic_DNA"/>
</dbReference>
<dbReference type="Pfam" id="PF00170">
    <property type="entry name" value="bZIP_1"/>
    <property type="match status" value="1"/>
</dbReference>
<evidence type="ECO:0000256" key="13">
    <source>
        <dbReference type="ARBA" id="ARBA00065888"/>
    </source>
</evidence>
<dbReference type="OMA" id="KISYMVA"/>
<dbReference type="Gene3D" id="1.20.5.170">
    <property type="match status" value="1"/>
</dbReference>
<feature type="region of interest" description="Disordered" evidence="14">
    <location>
        <begin position="152"/>
        <end position="199"/>
    </location>
</feature>
<protein>
    <recommendedName>
        <fullName evidence="15">BZIP domain-containing protein</fullName>
    </recommendedName>
</protein>
<name>A0A0A0LHA7_CUCSA</name>
<evidence type="ECO:0000256" key="3">
    <source>
        <dbReference type="ARBA" id="ARBA00007163"/>
    </source>
</evidence>
<comment type="similarity">
    <text evidence="3">Belongs to the bZIP family.</text>
</comment>
<feature type="region of interest" description="Disordered" evidence="14">
    <location>
        <begin position="1"/>
        <end position="25"/>
    </location>
</feature>
<evidence type="ECO:0000256" key="6">
    <source>
        <dbReference type="ARBA" id="ARBA00022989"/>
    </source>
</evidence>
<dbReference type="InterPro" id="IPR004827">
    <property type="entry name" value="bZIP"/>
</dbReference>
<dbReference type="InterPro" id="IPR046347">
    <property type="entry name" value="bZIP_sf"/>
</dbReference>
<keyword evidence="6" id="KW-1133">Transmembrane helix</keyword>
<feature type="region of interest" description="Disordered" evidence="14">
    <location>
        <begin position="86"/>
        <end position="131"/>
    </location>
</feature>
<evidence type="ECO:0000256" key="2">
    <source>
        <dbReference type="ARBA" id="ARBA00004389"/>
    </source>
</evidence>
<accession>A0A0A0LHA7</accession>
<dbReference type="PROSITE" id="PS50217">
    <property type="entry name" value="BZIP"/>
    <property type="match status" value="1"/>
</dbReference>
<reference evidence="16 17" key="2">
    <citation type="journal article" date="2009" name="PLoS ONE">
        <title>An integrated genetic and cytogenetic map of the cucumber genome.</title>
        <authorList>
            <person name="Ren Y."/>
            <person name="Zhang Z."/>
            <person name="Liu J."/>
            <person name="Staub J.E."/>
            <person name="Han Y."/>
            <person name="Cheng Z."/>
            <person name="Li X."/>
            <person name="Lu J."/>
            <person name="Miao H."/>
            <person name="Kang H."/>
            <person name="Xie B."/>
            <person name="Gu X."/>
            <person name="Wang X."/>
            <person name="Du Y."/>
            <person name="Jin W."/>
            <person name="Huang S."/>
        </authorList>
    </citation>
    <scope>NUCLEOTIDE SEQUENCE [LARGE SCALE GENOMIC DNA]</scope>
    <source>
        <strain evidence="17">cv. 9930</strain>
    </source>
</reference>
<gene>
    <name evidence="16" type="ORF">Csa_3G817710</name>
</gene>
<dbReference type="GO" id="GO:0005634">
    <property type="term" value="C:nucleus"/>
    <property type="evidence" value="ECO:0000318"/>
    <property type="project" value="GO_Central"/>
</dbReference>
<keyword evidence="10" id="KW-0804">Transcription</keyword>
<dbReference type="GO" id="GO:0003677">
    <property type="term" value="F:DNA binding"/>
    <property type="evidence" value="ECO:0007669"/>
    <property type="project" value="UniProtKB-KW"/>
</dbReference>
<evidence type="ECO:0000256" key="12">
    <source>
        <dbReference type="ARBA" id="ARBA00023242"/>
    </source>
</evidence>
<evidence type="ECO:0000256" key="4">
    <source>
        <dbReference type="ARBA" id="ARBA00022692"/>
    </source>
</evidence>
<dbReference type="PANTHER" id="PTHR47416:SF3">
    <property type="entry name" value="BZIP TRANSCRIPTION FACTOR 17-RELATED"/>
    <property type="match status" value="1"/>
</dbReference>
<keyword evidence="12" id="KW-0539">Nucleus</keyword>
<evidence type="ECO:0000256" key="5">
    <source>
        <dbReference type="ARBA" id="ARBA00022824"/>
    </source>
</evidence>
<evidence type="ECO:0000256" key="7">
    <source>
        <dbReference type="ARBA" id="ARBA00023015"/>
    </source>
</evidence>
<comment type="subunit">
    <text evidence="13">Interacts with BZIP28.</text>
</comment>
<evidence type="ECO:0000313" key="17">
    <source>
        <dbReference type="Proteomes" id="UP000029981"/>
    </source>
</evidence>
<reference evidence="16 17" key="4">
    <citation type="journal article" date="2011" name="BMC Genomics">
        <title>RNA-Seq improves annotation of protein-coding genes in the cucumber genome.</title>
        <authorList>
            <person name="Li Z."/>
            <person name="Zhang Z."/>
            <person name="Yan P."/>
            <person name="Huang S."/>
            <person name="Fei Z."/>
            <person name="Lin K."/>
        </authorList>
    </citation>
    <scope>NUCLEOTIDE SEQUENCE [LARGE SCALE GENOMIC DNA]</scope>
    <source>
        <strain evidence="17">cv. 9930</strain>
    </source>
</reference>
<evidence type="ECO:0000256" key="9">
    <source>
        <dbReference type="ARBA" id="ARBA00023136"/>
    </source>
</evidence>
<dbReference type="FunFam" id="1.20.5.170:FF:000085">
    <property type="entry name" value="bZIP transcription factor 49"/>
    <property type="match status" value="1"/>
</dbReference>
<organism evidence="16 17">
    <name type="scientific">Cucumis sativus</name>
    <name type="common">Cucumber</name>
    <dbReference type="NCBI Taxonomy" id="3659"/>
    <lineage>
        <taxon>Eukaryota</taxon>
        <taxon>Viridiplantae</taxon>
        <taxon>Streptophyta</taxon>
        <taxon>Embryophyta</taxon>
        <taxon>Tracheophyta</taxon>
        <taxon>Spermatophyta</taxon>
        <taxon>Magnoliopsida</taxon>
        <taxon>eudicotyledons</taxon>
        <taxon>Gunneridae</taxon>
        <taxon>Pentapetalae</taxon>
        <taxon>rosids</taxon>
        <taxon>fabids</taxon>
        <taxon>Cucurbitales</taxon>
        <taxon>Cucurbitaceae</taxon>
        <taxon>Benincaseae</taxon>
        <taxon>Cucumis</taxon>
    </lineage>
</organism>
<keyword evidence="17" id="KW-1185">Reference proteome</keyword>
<dbReference type="KEGG" id="csv:101215342"/>
<dbReference type="GO" id="GO:0006950">
    <property type="term" value="P:response to stress"/>
    <property type="evidence" value="ECO:0007669"/>
    <property type="project" value="UniProtKB-ARBA"/>
</dbReference>
<feature type="compositionally biased region" description="Low complexity" evidence="14">
    <location>
        <begin position="182"/>
        <end position="198"/>
    </location>
</feature>
<dbReference type="SMR" id="A0A0A0LHA7"/>
<comment type="subcellular location">
    <subcellularLocation>
        <location evidence="2">Endoplasmic reticulum membrane</location>
        <topology evidence="2">Single-pass membrane protein</topology>
    </subcellularLocation>
    <subcellularLocation>
        <location evidence="1">Nucleus</location>
    </subcellularLocation>
</comment>
<keyword evidence="8" id="KW-0238">DNA-binding</keyword>
<dbReference type="GO" id="GO:0005789">
    <property type="term" value="C:endoplasmic reticulum membrane"/>
    <property type="evidence" value="ECO:0000318"/>
    <property type="project" value="GO_Central"/>
</dbReference>
<evidence type="ECO:0000256" key="11">
    <source>
        <dbReference type="ARBA" id="ARBA00023180"/>
    </source>
</evidence>
<dbReference type="STRING" id="3659.A0A0A0LHA7"/>
<dbReference type="SUPFAM" id="SSF57959">
    <property type="entry name" value="Leucine zipper domain"/>
    <property type="match status" value="1"/>
</dbReference>
<evidence type="ECO:0000259" key="15">
    <source>
        <dbReference type="PROSITE" id="PS50217"/>
    </source>
</evidence>
<feature type="compositionally biased region" description="Polar residues" evidence="14">
    <location>
        <begin position="246"/>
        <end position="259"/>
    </location>
</feature>
<feature type="compositionally biased region" description="Low complexity" evidence="14">
    <location>
        <begin position="110"/>
        <end position="129"/>
    </location>
</feature>
<feature type="domain" description="BZIP" evidence="15">
    <location>
        <begin position="269"/>
        <end position="329"/>
    </location>
</feature>
<keyword evidence="4" id="KW-0812">Transmembrane</keyword>
<feature type="region of interest" description="Disordered" evidence="14">
    <location>
        <begin position="224"/>
        <end position="261"/>
    </location>
</feature>
<proteinExistence type="inferred from homology"/>
<feature type="compositionally biased region" description="Basic and acidic residues" evidence="14">
    <location>
        <begin position="393"/>
        <end position="402"/>
    </location>
</feature>
<evidence type="ECO:0000313" key="16">
    <source>
        <dbReference type="EMBL" id="KGN59411.1"/>
    </source>
</evidence>
<dbReference type="Gramene" id="KGN59411">
    <property type="protein sequence ID" value="KGN59411"/>
    <property type="gene ID" value="Csa_3G817710"/>
</dbReference>
<dbReference type="Proteomes" id="UP000029981">
    <property type="component" value="Chromosome 3"/>
</dbReference>
<dbReference type="PANTHER" id="PTHR47416">
    <property type="entry name" value="BASIC-LEUCINE ZIPPER TRANSCRIPTION FACTOR F-RELATED"/>
    <property type="match status" value="1"/>
</dbReference>
<evidence type="ECO:0000256" key="14">
    <source>
        <dbReference type="SAM" id="MobiDB-lite"/>
    </source>
</evidence>
<dbReference type="OrthoDB" id="295274at2759"/>
<reference evidence="16 17" key="3">
    <citation type="journal article" date="2010" name="BMC Genomics">
        <title>Transcriptome sequencing and comparative analysis of cucumber flowers with different sex types.</title>
        <authorList>
            <person name="Guo S."/>
            <person name="Zheng Y."/>
            <person name="Joung J.G."/>
            <person name="Liu S."/>
            <person name="Zhang Z."/>
            <person name="Crasta O.R."/>
            <person name="Sobral B.W."/>
            <person name="Xu Y."/>
            <person name="Huang S."/>
            <person name="Fei Z."/>
        </authorList>
    </citation>
    <scope>NUCLEOTIDE SEQUENCE [LARGE SCALE GENOMIC DNA]</scope>
    <source>
        <strain evidence="17">cv. 9930</strain>
    </source>
</reference>
<sequence length="768" mass="83480">MPDPFHPVSPSDQNPNSTSYASEFDSLPIPPLDSLFFSDPNHDGPGDPFLYSTALDLGFDDNDDFELTFDDLDDLCLPSEADDFLISDNLDHPTNSPHLPPDVPLEDDSSVPVCSPAGSPGSGSSAVSCHPSPHDCKFLNYESSKLGTADSECFSTGSGGWDSKGSRMVNSHSPELGDHEFSGGPASSQGSGSGVSEGMNCPSSNAECYDVIVDQKVKSEEMGKNCMTKRKKEQDEGNADFRSAKYQRSSVSTEATNPQLDPCSINEDDEKRKARLMRNRESAQLSRQRKKHYVEELEDKVRNMHSTIAELNSKISYIMAENAGLRQQLSGSGMCQPPPPGMFPHPSMPPMPPMPYSWMPCAPYVVKPQGSQVPLVPIPRLKPQQPIPVARGKKTESKKTEGRTKKAASVSFLGLLFFIMVFGGLVPLANDRFGNVGVVPGKLSFVGDNRLYNQNQGRVLRVDEHSNLSDGVNVGTHCGKSGTLNRLQCERIYRKGRDLNFDQRGKESQRLNDSDESVKLRNAREPLVASLYVPRNDKLVKIDGNLIIHSFLASEKAMASGKASDTDKARETGLAIPRDLSPALTIPNIRALPSGPANRDHKKATAVDGKLQQWFREGLAGPMLSSGLCTEVFQFDVSSTAPGAIVPASSLVNTSKTHRKNGTHLNKGKNRRILGGLPVPLSRSNFNITEEPVRNPHKDNFPGNNNKTASSVVVSVLIDPREAGDSEVDGVITPKSLSRIFVVVLLDSVKYVTYSCVLPRSGPHLVST</sequence>
<dbReference type="AlphaFoldDB" id="A0A0A0LHA7"/>